<dbReference type="PANTHER" id="PTHR11122">
    <property type="entry name" value="APOSPORY-ASSOCIATED PROTEIN C-RELATED"/>
    <property type="match status" value="1"/>
</dbReference>
<dbReference type="InterPro" id="IPR008183">
    <property type="entry name" value="Aldose_1/G6P_1-epimerase"/>
</dbReference>
<proteinExistence type="predicted"/>
<dbReference type="Gene3D" id="2.70.98.10">
    <property type="match status" value="1"/>
</dbReference>
<evidence type="ECO:0008006" key="3">
    <source>
        <dbReference type="Google" id="ProtNLM"/>
    </source>
</evidence>
<sequence>MIVTLENSSFTARVNTFGAELCSLRRKQDGAELIWQGDARYWSGHAPTLFPITGKLRDLRFTHKGRSYEMPPQGFAKDSPFTVEQQSDQALTLCLTSSEQTLQCYPFPFRFLCTFALTDQGLALTRRVENTGSEEMFFSVGEHLGLALPPDTPLDQCQLTFSTPQTACNWRLDGGLLKERQAFLDNASSLALSKKLFREYGCLVLQGLNAPWITLRCGGRDWARVSAQGFPTVVVWSPDNAGAFVCVEPWQGLPSDSAAGYELARRPCILRLAPGRAYAYTLYLEAL</sequence>
<dbReference type="EMBL" id="JBBMFA010000038">
    <property type="protein sequence ID" value="MEQ2519153.1"/>
    <property type="molecule type" value="Genomic_DNA"/>
</dbReference>
<dbReference type="RefSeq" id="WP_349214438.1">
    <property type="nucleotide sequence ID" value="NZ_JBBMFA010000038.1"/>
</dbReference>
<comment type="caution">
    <text evidence="1">The sequence shown here is derived from an EMBL/GenBank/DDBJ whole genome shotgun (WGS) entry which is preliminary data.</text>
</comment>
<dbReference type="Proteomes" id="UP001477672">
    <property type="component" value="Unassembled WGS sequence"/>
</dbReference>
<dbReference type="PANTHER" id="PTHR11122:SF13">
    <property type="entry name" value="GLUCOSE-6-PHOSPHATE 1-EPIMERASE"/>
    <property type="match status" value="1"/>
</dbReference>
<evidence type="ECO:0000313" key="2">
    <source>
        <dbReference type="Proteomes" id="UP001477672"/>
    </source>
</evidence>
<evidence type="ECO:0000313" key="1">
    <source>
        <dbReference type="EMBL" id="MEQ2519153.1"/>
    </source>
</evidence>
<name>A0ABV1GBF1_9FIRM</name>
<dbReference type="InterPro" id="IPR011013">
    <property type="entry name" value="Gal_mutarotase_sf_dom"/>
</dbReference>
<dbReference type="InterPro" id="IPR014718">
    <property type="entry name" value="GH-type_carb-bd"/>
</dbReference>
<reference evidence="1 2" key="1">
    <citation type="submission" date="2024-03" db="EMBL/GenBank/DDBJ databases">
        <title>Human intestinal bacterial collection.</title>
        <authorList>
            <person name="Pauvert C."/>
            <person name="Hitch T.C.A."/>
            <person name="Clavel T."/>
        </authorList>
    </citation>
    <scope>NUCLEOTIDE SEQUENCE [LARGE SCALE GENOMIC DNA]</scope>
    <source>
        <strain evidence="1 2">CLA-JM-H11</strain>
    </source>
</reference>
<keyword evidence="2" id="KW-1185">Reference proteome</keyword>
<accession>A0ABV1GBF1</accession>
<protein>
    <recommendedName>
        <fullName evidence="3">Aldose 1-epimerase</fullName>
    </recommendedName>
</protein>
<dbReference type="Pfam" id="PF01263">
    <property type="entry name" value="Aldose_epim"/>
    <property type="match status" value="1"/>
</dbReference>
<gene>
    <name evidence="1" type="ORF">WMO24_01680</name>
</gene>
<dbReference type="SUPFAM" id="SSF74650">
    <property type="entry name" value="Galactose mutarotase-like"/>
    <property type="match status" value="1"/>
</dbReference>
<organism evidence="1 2">
    <name type="scientific">Ruthenibacterium intestinale</name>
    <dbReference type="NCBI Taxonomy" id="3133163"/>
    <lineage>
        <taxon>Bacteria</taxon>
        <taxon>Bacillati</taxon>
        <taxon>Bacillota</taxon>
        <taxon>Clostridia</taxon>
        <taxon>Eubacteriales</taxon>
        <taxon>Oscillospiraceae</taxon>
        <taxon>Ruthenibacterium</taxon>
    </lineage>
</organism>